<keyword evidence="8" id="KW-0902">Two-component regulatory system</keyword>
<comment type="catalytic activity">
    <reaction evidence="1">
        <text>ATP + protein L-histidine = ADP + protein N-phospho-L-histidine.</text>
        <dbReference type="EC" id="2.7.13.3"/>
    </reaction>
</comment>
<evidence type="ECO:0000256" key="3">
    <source>
        <dbReference type="ARBA" id="ARBA00022553"/>
    </source>
</evidence>
<dbReference type="RefSeq" id="WP_105039116.1">
    <property type="nucleotide sequence ID" value="NZ_PPSL01000003.1"/>
</dbReference>
<dbReference type="PANTHER" id="PTHR43065:SF46">
    <property type="entry name" value="C4-DICARBOXYLATE TRANSPORT SENSOR PROTEIN DCTB"/>
    <property type="match status" value="1"/>
</dbReference>
<dbReference type="EMBL" id="PPSL01000003">
    <property type="protein sequence ID" value="PQJ10388.1"/>
    <property type="molecule type" value="Genomic_DNA"/>
</dbReference>
<comment type="caution">
    <text evidence="11">The sequence shown here is derived from an EMBL/GenBank/DDBJ whole genome shotgun (WGS) entry which is preliminary data.</text>
</comment>
<evidence type="ECO:0000256" key="7">
    <source>
        <dbReference type="ARBA" id="ARBA00022840"/>
    </source>
</evidence>
<dbReference type="SMART" id="SM00388">
    <property type="entry name" value="HisKA"/>
    <property type="match status" value="1"/>
</dbReference>
<dbReference type="SUPFAM" id="SSF55874">
    <property type="entry name" value="ATPase domain of HSP90 chaperone/DNA topoisomerase II/histidine kinase"/>
    <property type="match status" value="1"/>
</dbReference>
<dbReference type="GO" id="GO:0000155">
    <property type="term" value="F:phosphorelay sensor kinase activity"/>
    <property type="evidence" value="ECO:0007669"/>
    <property type="project" value="InterPro"/>
</dbReference>
<keyword evidence="7" id="KW-0067">ATP-binding</keyword>
<evidence type="ECO:0000313" key="11">
    <source>
        <dbReference type="EMBL" id="PQJ10388.1"/>
    </source>
</evidence>
<dbReference type="EC" id="2.7.13.3" evidence="2"/>
<keyword evidence="5" id="KW-0547">Nucleotide-binding</keyword>
<keyword evidence="9" id="KW-1133">Transmembrane helix</keyword>
<dbReference type="SUPFAM" id="SSF47384">
    <property type="entry name" value="Homodimeric domain of signal transducing histidine kinase"/>
    <property type="match status" value="1"/>
</dbReference>
<dbReference type="GO" id="GO:0005524">
    <property type="term" value="F:ATP binding"/>
    <property type="evidence" value="ECO:0007669"/>
    <property type="project" value="UniProtKB-KW"/>
</dbReference>
<evidence type="ECO:0000259" key="10">
    <source>
        <dbReference type="PROSITE" id="PS50109"/>
    </source>
</evidence>
<feature type="transmembrane region" description="Helical" evidence="9">
    <location>
        <begin position="283"/>
        <end position="304"/>
    </location>
</feature>
<feature type="domain" description="Histidine kinase" evidence="10">
    <location>
        <begin position="1029"/>
        <end position="1240"/>
    </location>
</feature>
<evidence type="ECO:0000256" key="9">
    <source>
        <dbReference type="SAM" id="Phobius"/>
    </source>
</evidence>
<feature type="transmembrane region" description="Helical" evidence="9">
    <location>
        <begin position="210"/>
        <end position="234"/>
    </location>
</feature>
<feature type="transmembrane region" description="Helical" evidence="9">
    <location>
        <begin position="763"/>
        <end position="784"/>
    </location>
</feature>
<dbReference type="AlphaFoldDB" id="A0A2S7SUI9"/>
<keyword evidence="9" id="KW-0472">Membrane</keyword>
<evidence type="ECO:0000256" key="1">
    <source>
        <dbReference type="ARBA" id="ARBA00000085"/>
    </source>
</evidence>
<dbReference type="PANTHER" id="PTHR43065">
    <property type="entry name" value="SENSOR HISTIDINE KINASE"/>
    <property type="match status" value="1"/>
</dbReference>
<feature type="transmembrane region" description="Helical" evidence="9">
    <location>
        <begin position="456"/>
        <end position="474"/>
    </location>
</feature>
<dbReference type="InterPro" id="IPR036097">
    <property type="entry name" value="HisK_dim/P_sf"/>
</dbReference>
<accession>A0A2S7SUI9</accession>
<evidence type="ECO:0000256" key="6">
    <source>
        <dbReference type="ARBA" id="ARBA00022777"/>
    </source>
</evidence>
<keyword evidence="6" id="KW-0418">Kinase</keyword>
<dbReference type="InterPro" id="IPR004358">
    <property type="entry name" value="Sig_transdc_His_kin-like_C"/>
</dbReference>
<keyword evidence="12" id="KW-1185">Reference proteome</keyword>
<dbReference type="SMART" id="SM00387">
    <property type="entry name" value="HATPase_c"/>
    <property type="match status" value="1"/>
</dbReference>
<dbReference type="Gene3D" id="3.30.565.10">
    <property type="entry name" value="Histidine kinase-like ATPase, C-terminal domain"/>
    <property type="match status" value="1"/>
</dbReference>
<dbReference type="Gene3D" id="1.10.287.130">
    <property type="match status" value="1"/>
</dbReference>
<dbReference type="InterPro" id="IPR005467">
    <property type="entry name" value="His_kinase_dom"/>
</dbReference>
<feature type="transmembrane region" description="Helical" evidence="9">
    <location>
        <begin position="718"/>
        <end position="742"/>
    </location>
</feature>
<organism evidence="11 12">
    <name type="scientific">Flavipsychrobacter stenotrophus</name>
    <dbReference type="NCBI Taxonomy" id="2077091"/>
    <lineage>
        <taxon>Bacteria</taxon>
        <taxon>Pseudomonadati</taxon>
        <taxon>Bacteroidota</taxon>
        <taxon>Chitinophagia</taxon>
        <taxon>Chitinophagales</taxon>
        <taxon>Chitinophagaceae</taxon>
        <taxon>Flavipsychrobacter</taxon>
    </lineage>
</organism>
<keyword evidence="4" id="KW-0808">Transferase</keyword>
<feature type="transmembrane region" description="Helical" evidence="9">
    <location>
        <begin position="325"/>
        <end position="345"/>
    </location>
</feature>
<gene>
    <name evidence="11" type="ORF">CJD36_010445</name>
</gene>
<keyword evidence="3" id="KW-0597">Phosphoprotein</keyword>
<protein>
    <recommendedName>
        <fullName evidence="2">histidine kinase</fullName>
        <ecNumber evidence="2">2.7.13.3</ecNumber>
    </recommendedName>
</protein>
<reference evidence="11 12" key="1">
    <citation type="submission" date="2018-01" db="EMBL/GenBank/DDBJ databases">
        <title>A novel member of the phylum Bacteroidetes isolated from glacier ice.</title>
        <authorList>
            <person name="Liu Q."/>
            <person name="Xin Y.-H."/>
        </authorList>
    </citation>
    <scope>NUCLEOTIDE SEQUENCE [LARGE SCALE GENOMIC DNA]</scope>
    <source>
        <strain evidence="11 12">RB1R16</strain>
    </source>
</reference>
<evidence type="ECO:0000256" key="5">
    <source>
        <dbReference type="ARBA" id="ARBA00022741"/>
    </source>
</evidence>
<dbReference type="InterPro" id="IPR036890">
    <property type="entry name" value="HATPase_C_sf"/>
</dbReference>
<feature type="transmembrane region" description="Helical" evidence="9">
    <location>
        <begin position="7"/>
        <end position="25"/>
    </location>
</feature>
<proteinExistence type="predicted"/>
<feature type="transmembrane region" description="Helical" evidence="9">
    <location>
        <begin position="401"/>
        <end position="418"/>
    </location>
</feature>
<dbReference type="Proteomes" id="UP000239872">
    <property type="component" value="Unassembled WGS sequence"/>
</dbReference>
<name>A0A2S7SUI9_9BACT</name>
<evidence type="ECO:0000256" key="8">
    <source>
        <dbReference type="ARBA" id="ARBA00023012"/>
    </source>
</evidence>
<feature type="transmembrane region" description="Helical" evidence="9">
    <location>
        <begin position="365"/>
        <end position="389"/>
    </location>
</feature>
<evidence type="ECO:0000256" key="2">
    <source>
        <dbReference type="ARBA" id="ARBA00012438"/>
    </source>
</evidence>
<dbReference type="Pfam" id="PF02518">
    <property type="entry name" value="HATPase_c"/>
    <property type="match status" value="1"/>
</dbReference>
<sequence>MFNRFPYWGWLTLSILLWCSSIYYFRAHRQELLPEQMARLVNEDLAKRERSFNDFMQDRSLTHRIFTDSLTEKEVKEIAELPFYIYAYSGDSLKFWNNNSIIGLNNDSLQGNTSVRKNQKGIFIRKYLKQTDLPGNKTYIVLFPVLITYPIENDYLHTHFAASDNIPVKTKITNLPSHAPDEYKIIMSGNETVAYLAFNGEDIQTWQPDVLFMSLLIAAMLFSIAWLQHVILHLTRNAKKIVAPIIITCVAISIRLMLFEWGLPFHLDTLTIFSPTLYATSRYLSSLGDLFISLVLVLWLLVFVSRHTDHRNYFIKVRSPLLRTITAAVMLSLFASFVLFFIKILRSLILDSRISFDVTHFYEVTIYTVFGLVAVIAIMGISCMAIYLLNVQLQLLIRNRLVKMVGMAVALFLFYYLLGYTQDVFYEYLLGCILVFVFLMDIPSFRLTSKLFEPRMIIWALIICTFSTAIVRYYNEIKEQATRMAFVEQRLSPHHDDQLELSFDKTAKLIERDKQLKNFFYKPSAQARKSLNQHLDSLYLTGLGRYQTTLYLFDEDYTNLLNKDTLTYPELMDEKYESVITNSSYLFYKESILSKQYYLSYIPIYNDTVNNIIGYVFIGLDQKRATSETVYPELLQPNTNKGASGETHYSYAMYISGKLISQTNDYPFPVRLLYDTLKEQEYVYENYRGFSTLYTKIADKRTAVVVHHHSEVIEAITLFSYLFGIQVGIAIIIFLYQVFLSLSAGKLYREQFVRLTLRRRVHLSMLAIVFVSFIIIGWVTTQFFTSEYRKSNANKLQAALQVAKQSVQDYLVKGQAFDAEFIFDTVSRSAAFKSYITTVANSQKVDINIFDDAGNLLSSSQDDIYDRGLISRKIRPDAYYSLENEGLSMVTQNETVAGLSYTSVYQALRNEQGSTIGYINVPFFTSEKDLDFQISNILVTLINLYAFLFLISSLLTVGVTRWMTRTFDMIIKQFDKLNLEQNERIEWPYNDEIGSLVAEYNKMVKKVEENAMRLAQTEREMAWREMARQVAHEIKNPLTPMKLNIQYLQNAMRNDNPNIKQLTERVSISIIEQIDNLSYIASEFSNFAKMPEAKPEELEIDQLLTKAVELYTKDEVVKVTIDQLATQLTVLCDHSQMLRVFTNLLENAKQAIPPDRQGVIKVFATRDSDDVLIAITDNGSGIDEETSKRIFQPYFTTKSSGTGLGLAMTKKIIEFWKGKIWFETVEDEGTTFYIRLPLVKAEK</sequence>
<feature type="transmembrane region" description="Helical" evidence="9">
    <location>
        <begin position="241"/>
        <end position="263"/>
    </location>
</feature>
<dbReference type="PRINTS" id="PR00344">
    <property type="entry name" value="BCTRLSENSOR"/>
</dbReference>
<dbReference type="PROSITE" id="PS50109">
    <property type="entry name" value="HIS_KIN"/>
    <property type="match status" value="1"/>
</dbReference>
<evidence type="ECO:0000313" key="12">
    <source>
        <dbReference type="Proteomes" id="UP000239872"/>
    </source>
</evidence>
<evidence type="ECO:0000256" key="4">
    <source>
        <dbReference type="ARBA" id="ARBA00022679"/>
    </source>
</evidence>
<feature type="transmembrane region" description="Helical" evidence="9">
    <location>
        <begin position="937"/>
        <end position="959"/>
    </location>
</feature>
<dbReference type="InterPro" id="IPR003661">
    <property type="entry name" value="HisK_dim/P_dom"/>
</dbReference>
<dbReference type="OrthoDB" id="9776727at2"/>
<dbReference type="InterPro" id="IPR003594">
    <property type="entry name" value="HATPase_dom"/>
</dbReference>
<keyword evidence="9" id="KW-0812">Transmembrane</keyword>
<dbReference type="CDD" id="cd00082">
    <property type="entry name" value="HisKA"/>
    <property type="match status" value="1"/>
</dbReference>